<protein>
    <recommendedName>
        <fullName evidence="2">Heparinase II/III-like C-terminal domain-containing protein</fullName>
    </recommendedName>
</protein>
<dbReference type="GO" id="GO:0016829">
    <property type="term" value="F:lyase activity"/>
    <property type="evidence" value="ECO:0007669"/>
    <property type="project" value="InterPro"/>
</dbReference>
<dbReference type="Proteomes" id="UP000435649">
    <property type="component" value="Unassembled WGS sequence"/>
</dbReference>
<dbReference type="InterPro" id="IPR008929">
    <property type="entry name" value="Chondroitin_lyas"/>
</dbReference>
<accession>A0A844G6H6</accession>
<evidence type="ECO:0000313" key="4">
    <source>
        <dbReference type="Proteomes" id="UP000435649"/>
    </source>
</evidence>
<dbReference type="SUPFAM" id="SSF48230">
    <property type="entry name" value="Chondroitin AC/alginate lyase"/>
    <property type="match status" value="1"/>
</dbReference>
<organism evidence="3 4">
    <name type="scientific">Victivallis lenta</name>
    <dbReference type="NCBI Taxonomy" id="2606640"/>
    <lineage>
        <taxon>Bacteria</taxon>
        <taxon>Pseudomonadati</taxon>
        <taxon>Lentisphaerota</taxon>
        <taxon>Lentisphaeria</taxon>
        <taxon>Victivallales</taxon>
        <taxon>Victivallaceae</taxon>
        <taxon>Victivallis</taxon>
    </lineage>
</organism>
<comment type="caution">
    <text evidence="3">The sequence shown here is derived from an EMBL/GenBank/DDBJ whole genome shotgun (WGS) entry which is preliminary data.</text>
</comment>
<dbReference type="InterPro" id="IPR012480">
    <property type="entry name" value="Hepar_II_III_C"/>
</dbReference>
<feature type="domain" description="Heparinase II/III-like C-terminal" evidence="2">
    <location>
        <begin position="417"/>
        <end position="477"/>
    </location>
</feature>
<evidence type="ECO:0000259" key="2">
    <source>
        <dbReference type="Pfam" id="PF07940"/>
    </source>
</evidence>
<proteinExistence type="predicted"/>
<dbReference type="Gene3D" id="1.50.10.100">
    <property type="entry name" value="Chondroitin AC/alginate lyase"/>
    <property type="match status" value="1"/>
</dbReference>
<reference evidence="3 4" key="1">
    <citation type="submission" date="2019-08" db="EMBL/GenBank/DDBJ databases">
        <title>In-depth cultivation of the pig gut microbiome towards novel bacterial diversity and tailored functional studies.</title>
        <authorList>
            <person name="Wylensek D."/>
            <person name="Hitch T.C.A."/>
            <person name="Clavel T."/>
        </authorList>
    </citation>
    <scope>NUCLEOTIDE SEQUENCE [LARGE SCALE GENOMIC DNA]</scope>
    <source>
        <strain evidence="3 4">BBE-744-WT-12</strain>
    </source>
</reference>
<comment type="subcellular location">
    <subcellularLocation>
        <location evidence="1">Cell envelope</location>
    </subcellularLocation>
</comment>
<dbReference type="Gene3D" id="2.70.98.70">
    <property type="match status" value="1"/>
</dbReference>
<evidence type="ECO:0000256" key="1">
    <source>
        <dbReference type="ARBA" id="ARBA00004196"/>
    </source>
</evidence>
<dbReference type="EMBL" id="VUNS01000026">
    <property type="protein sequence ID" value="MST98956.1"/>
    <property type="molecule type" value="Genomic_DNA"/>
</dbReference>
<dbReference type="RefSeq" id="WP_154420018.1">
    <property type="nucleotide sequence ID" value="NZ_VUNS01000026.1"/>
</dbReference>
<dbReference type="Pfam" id="PF07940">
    <property type="entry name" value="Hepar_II_III_C"/>
    <property type="match status" value="1"/>
</dbReference>
<dbReference type="GO" id="GO:0030313">
    <property type="term" value="C:cell envelope"/>
    <property type="evidence" value="ECO:0007669"/>
    <property type="project" value="UniProtKB-SubCell"/>
</dbReference>
<gene>
    <name evidence="3" type="ORF">FYJ85_18125</name>
</gene>
<dbReference type="AlphaFoldDB" id="A0A844G6H6"/>
<evidence type="ECO:0000313" key="3">
    <source>
        <dbReference type="EMBL" id="MST98956.1"/>
    </source>
</evidence>
<keyword evidence="4" id="KW-1185">Reference proteome</keyword>
<sequence>MLKEILSRTELIERLNAPEHPRCYPPGSDRARWARLLDSPVRRAWAEEYLRAARQLKDRHGGEPLYPQLSAADALAFIRNGNRVDYEAGYFLRRSRLSLFTMAECISWSGEFLPEIIEGIWQLLGELYWALPAHCSYLPGDPMPRRDKPAADLFAAETGAILADLVNLLGGKLAEESPELVNWLRATVIERVIDPLKFEPWWFGGANNWTPWCSANVLDAAFTFLNGEPVRQAQIIEMLLGPNDRFIANYPEDGGCDEGPGYFQVSALCLMQFLDELNRRTDNAYLDVMRQPKLRNMGEYIVKAHLTGPWFLSPSDSTAKMTPNANAGLLARYAELSGSELLASYAREALYGFGPRREPLPCGAEKSPLKLNDAIRNFCWAPAGDARRKVRYPALGALPDLQLFVLREQPENEFRGTILTLKGGHNAEGHNHIDVGQFELFRDGAPVIVDTGTMCYDRFTFNERRYERWCYNAEGHNLPQINGVVQLDGGEYKATVLAAEPGCVELELCDAYPAGSRIASLIRKAELCPDGAATITDTLRPAGIAGTVRLPLYSAVEPVKRPDGSCRLGSVELRTEGIAVESVEVIELTDSRLIHSWGSRLYKLVLTGKQPEWKLLFSPVRS</sequence>
<name>A0A844G6H6_9BACT</name>